<evidence type="ECO:0000313" key="1">
    <source>
        <dbReference type="EMBL" id="KAJ9107658.1"/>
    </source>
</evidence>
<proteinExistence type="predicted"/>
<protein>
    <submittedName>
        <fullName evidence="1">Uncharacterized protein</fullName>
    </submittedName>
</protein>
<name>A0ACC2W8A7_9TREE</name>
<gene>
    <name evidence="1" type="ORF">QFC21_001118</name>
</gene>
<keyword evidence="2" id="KW-1185">Reference proteome</keyword>
<sequence>MDARGPKGGPLQQHGGYVVTNNFVNLDRAYLHVIFTGVWRKAENHGAPSQLIENSTSSLDINDAIFCEHGKEFNQIDRDPLELPAYTVNAKDGSIQCKKHSTTNCTSCFHKKGVKKSKSKKDSGSNLFV</sequence>
<accession>A0ACC2W8A7</accession>
<comment type="caution">
    <text evidence="1">The sequence shown here is derived from an EMBL/GenBank/DDBJ whole genome shotgun (WGS) entry which is preliminary data.</text>
</comment>
<dbReference type="EMBL" id="JASBWT010000002">
    <property type="protein sequence ID" value="KAJ9107658.1"/>
    <property type="molecule type" value="Genomic_DNA"/>
</dbReference>
<evidence type="ECO:0000313" key="2">
    <source>
        <dbReference type="Proteomes" id="UP001227268"/>
    </source>
</evidence>
<organism evidence="1 2">
    <name type="scientific">Naganishia friedmannii</name>
    <dbReference type="NCBI Taxonomy" id="89922"/>
    <lineage>
        <taxon>Eukaryota</taxon>
        <taxon>Fungi</taxon>
        <taxon>Dikarya</taxon>
        <taxon>Basidiomycota</taxon>
        <taxon>Agaricomycotina</taxon>
        <taxon>Tremellomycetes</taxon>
        <taxon>Filobasidiales</taxon>
        <taxon>Filobasidiaceae</taxon>
        <taxon>Naganishia</taxon>
    </lineage>
</organism>
<dbReference type="Proteomes" id="UP001227268">
    <property type="component" value="Unassembled WGS sequence"/>
</dbReference>
<reference evidence="1" key="1">
    <citation type="submission" date="2023-04" db="EMBL/GenBank/DDBJ databases">
        <title>Draft Genome sequencing of Naganishia species isolated from polar environments using Oxford Nanopore Technology.</title>
        <authorList>
            <person name="Leo P."/>
            <person name="Venkateswaran K."/>
        </authorList>
    </citation>
    <scope>NUCLEOTIDE SEQUENCE</scope>
    <source>
        <strain evidence="1">MNA-CCFEE 5423</strain>
    </source>
</reference>